<feature type="domain" description="Protein kinase" evidence="15">
    <location>
        <begin position="20"/>
        <end position="264"/>
    </location>
</feature>
<keyword evidence="14" id="KW-0325">Glycoprotein</keyword>
<evidence type="ECO:0000256" key="1">
    <source>
        <dbReference type="ARBA" id="ARBA00004251"/>
    </source>
</evidence>
<comment type="caution">
    <text evidence="16">The sequence shown here is derived from an EMBL/GenBank/DDBJ whole genome shotgun (WGS) entry which is preliminary data.</text>
</comment>
<dbReference type="GO" id="GO:0005886">
    <property type="term" value="C:plasma membrane"/>
    <property type="evidence" value="ECO:0007669"/>
    <property type="project" value="UniProtKB-SubCell"/>
</dbReference>
<evidence type="ECO:0000313" key="18">
    <source>
        <dbReference type="Proteomes" id="UP001187192"/>
    </source>
</evidence>
<evidence type="ECO:0000313" key="17">
    <source>
        <dbReference type="EMBL" id="GMN23901.1"/>
    </source>
</evidence>
<keyword evidence="8" id="KW-0547">Nucleotide-binding</keyword>
<keyword evidence="18" id="KW-1185">Reference proteome</keyword>
<keyword evidence="5" id="KW-0808">Transferase</keyword>
<keyword evidence="9" id="KW-0418">Kinase</keyword>
<dbReference type="InterPro" id="IPR011009">
    <property type="entry name" value="Kinase-like_dom_sf"/>
</dbReference>
<evidence type="ECO:0000256" key="2">
    <source>
        <dbReference type="ARBA" id="ARBA00008536"/>
    </source>
</evidence>
<dbReference type="GO" id="GO:0005524">
    <property type="term" value="F:ATP binding"/>
    <property type="evidence" value="ECO:0007669"/>
    <property type="project" value="UniProtKB-KW"/>
</dbReference>
<dbReference type="Pfam" id="PF07714">
    <property type="entry name" value="PK_Tyr_Ser-Thr"/>
    <property type="match status" value="1"/>
</dbReference>
<keyword evidence="10" id="KW-0067">ATP-binding</keyword>
<evidence type="ECO:0000256" key="6">
    <source>
        <dbReference type="ARBA" id="ARBA00022692"/>
    </source>
</evidence>
<comment type="subcellular location">
    <subcellularLocation>
        <location evidence="1">Cell membrane</location>
        <topology evidence="1">Single-pass type I membrane protein</topology>
    </subcellularLocation>
</comment>
<dbReference type="FunFam" id="3.30.200.20:FF:000140">
    <property type="entry name" value="Leucine-rich repeat receptor-like protein kinase"/>
    <property type="match status" value="1"/>
</dbReference>
<dbReference type="InterPro" id="IPR052059">
    <property type="entry name" value="CR_Ser/Thr_kinase"/>
</dbReference>
<evidence type="ECO:0000256" key="13">
    <source>
        <dbReference type="ARBA" id="ARBA00023170"/>
    </source>
</evidence>
<dbReference type="AlphaFoldDB" id="A0AA87ZCU1"/>
<protein>
    <recommendedName>
        <fullName evidence="15">Protein kinase domain-containing protein</fullName>
    </recommendedName>
</protein>
<evidence type="ECO:0000256" key="4">
    <source>
        <dbReference type="ARBA" id="ARBA00022475"/>
    </source>
</evidence>
<dbReference type="Gene3D" id="3.30.200.20">
    <property type="entry name" value="Phosphorylase Kinase, domain 1"/>
    <property type="match status" value="1"/>
</dbReference>
<comment type="similarity">
    <text evidence="2">In the N-terminal section; belongs to the leguminous lectin family.</text>
</comment>
<name>A0AA87ZCU1_FICCA</name>
<dbReference type="Pfam" id="PF00069">
    <property type="entry name" value="Pkinase"/>
    <property type="match status" value="1"/>
</dbReference>
<evidence type="ECO:0000256" key="5">
    <source>
        <dbReference type="ARBA" id="ARBA00022679"/>
    </source>
</evidence>
<dbReference type="EMBL" id="BTGU01004229">
    <property type="protein sequence ID" value="GMN23901.1"/>
    <property type="molecule type" value="Genomic_DNA"/>
</dbReference>
<keyword evidence="12" id="KW-0472">Membrane</keyword>
<dbReference type="EMBL" id="BTGU01004228">
    <property type="protein sequence ID" value="GMN23878.1"/>
    <property type="molecule type" value="Genomic_DNA"/>
</dbReference>
<keyword evidence="13" id="KW-0675">Receptor</keyword>
<evidence type="ECO:0000256" key="8">
    <source>
        <dbReference type="ARBA" id="ARBA00022741"/>
    </source>
</evidence>
<sequence length="312" mass="34934">MDIKPITFSYAELRIATNDFNSANKLGEGGFGPVYKGTLNDGRVIAVKQLSKASHQGRDQFLNEIATISAVQHRNLVKFQGCCLDGDQRLLVYEYLENKTYLHEESRLRIVDRDVKASNILLDSNLNPKISDFGLAKLYDDTKTHISTRVAGTIGYLAPEYAMRGHLTEKTDVFAFGILALELISGRRNSNPSLKEENIYLLERAWNLHEQNRTIELVESELSEFNEEQVRRVIGVALLCTQTSPTARPSMSRAMAMLQGDVKISLEISRPGYLADWKSEKISSQMSEAMKGTDSSFCYSSTSTSFIGDALR</sequence>
<keyword evidence="6" id="KW-0812">Transmembrane</keyword>
<dbReference type="GO" id="GO:0002229">
    <property type="term" value="P:defense response to oomycetes"/>
    <property type="evidence" value="ECO:0007669"/>
    <property type="project" value="UniProtKB-ARBA"/>
</dbReference>
<dbReference type="PROSITE" id="PS50011">
    <property type="entry name" value="PROTEIN_KINASE_DOM"/>
    <property type="match status" value="1"/>
</dbReference>
<dbReference type="FunFam" id="1.10.510.10:FF:000240">
    <property type="entry name" value="Lectin-domain containing receptor kinase A4.3"/>
    <property type="match status" value="1"/>
</dbReference>
<dbReference type="InterPro" id="IPR000719">
    <property type="entry name" value="Prot_kinase_dom"/>
</dbReference>
<dbReference type="Gene3D" id="1.10.510.10">
    <property type="entry name" value="Transferase(Phosphotransferase) domain 1"/>
    <property type="match status" value="1"/>
</dbReference>
<evidence type="ECO:0000256" key="14">
    <source>
        <dbReference type="ARBA" id="ARBA00023180"/>
    </source>
</evidence>
<evidence type="ECO:0000256" key="11">
    <source>
        <dbReference type="ARBA" id="ARBA00022989"/>
    </source>
</evidence>
<reference evidence="16" key="1">
    <citation type="submission" date="2023-07" db="EMBL/GenBank/DDBJ databases">
        <title>draft genome sequence of fig (Ficus carica).</title>
        <authorList>
            <person name="Takahashi T."/>
            <person name="Nishimura K."/>
        </authorList>
    </citation>
    <scope>NUCLEOTIDE SEQUENCE</scope>
</reference>
<comment type="similarity">
    <text evidence="3">In the C-terminal section; belongs to the protein kinase superfamily. Ser/Thr protein kinase family.</text>
</comment>
<evidence type="ECO:0000256" key="3">
    <source>
        <dbReference type="ARBA" id="ARBA00010217"/>
    </source>
</evidence>
<dbReference type="SMART" id="SM00220">
    <property type="entry name" value="S_TKc"/>
    <property type="match status" value="1"/>
</dbReference>
<keyword evidence="4" id="KW-1003">Cell membrane</keyword>
<evidence type="ECO:0000313" key="16">
    <source>
        <dbReference type="EMBL" id="GMN23878.1"/>
    </source>
</evidence>
<gene>
    <name evidence="16" type="ORF">TIFTF001_045820</name>
    <name evidence="17" type="ORF">TIFTF001_045823</name>
</gene>
<dbReference type="GO" id="GO:0004672">
    <property type="term" value="F:protein kinase activity"/>
    <property type="evidence" value="ECO:0007669"/>
    <property type="project" value="InterPro"/>
</dbReference>
<evidence type="ECO:0000259" key="15">
    <source>
        <dbReference type="PROSITE" id="PS50011"/>
    </source>
</evidence>
<evidence type="ECO:0000256" key="9">
    <source>
        <dbReference type="ARBA" id="ARBA00022777"/>
    </source>
</evidence>
<proteinExistence type="inferred from homology"/>
<dbReference type="PANTHER" id="PTHR47973">
    <property type="entry name" value="CYSTEINE-RICH RECEPTOR-LIKE PROTEIN KINASE 3"/>
    <property type="match status" value="1"/>
</dbReference>
<organism evidence="16 18">
    <name type="scientific">Ficus carica</name>
    <name type="common">Common fig</name>
    <dbReference type="NCBI Taxonomy" id="3494"/>
    <lineage>
        <taxon>Eukaryota</taxon>
        <taxon>Viridiplantae</taxon>
        <taxon>Streptophyta</taxon>
        <taxon>Embryophyta</taxon>
        <taxon>Tracheophyta</taxon>
        <taxon>Spermatophyta</taxon>
        <taxon>Magnoliopsida</taxon>
        <taxon>eudicotyledons</taxon>
        <taxon>Gunneridae</taxon>
        <taxon>Pentapetalae</taxon>
        <taxon>rosids</taxon>
        <taxon>fabids</taxon>
        <taxon>Rosales</taxon>
        <taxon>Moraceae</taxon>
        <taxon>Ficeae</taxon>
        <taxon>Ficus</taxon>
    </lineage>
</organism>
<keyword evidence="11" id="KW-1133">Transmembrane helix</keyword>
<dbReference type="InterPro" id="IPR001245">
    <property type="entry name" value="Ser-Thr/Tyr_kinase_cat_dom"/>
</dbReference>
<evidence type="ECO:0000256" key="12">
    <source>
        <dbReference type="ARBA" id="ARBA00023136"/>
    </source>
</evidence>
<dbReference type="Proteomes" id="UP001187192">
    <property type="component" value="Unassembled WGS sequence"/>
</dbReference>
<dbReference type="SUPFAM" id="SSF56112">
    <property type="entry name" value="Protein kinase-like (PK-like)"/>
    <property type="match status" value="1"/>
</dbReference>
<evidence type="ECO:0000256" key="10">
    <source>
        <dbReference type="ARBA" id="ARBA00022840"/>
    </source>
</evidence>
<keyword evidence="7" id="KW-0732">Signal</keyword>
<evidence type="ECO:0000256" key="7">
    <source>
        <dbReference type="ARBA" id="ARBA00022729"/>
    </source>
</evidence>
<accession>A0AA87ZCU1</accession>